<protein>
    <recommendedName>
        <fullName evidence="1">Calmodulin</fullName>
    </recommendedName>
</protein>
<dbReference type="AlphaFoldDB" id="A0A6H0XKZ9"/>
<dbReference type="PANTHER" id="PTHR23048:SF59">
    <property type="entry name" value="EF-HAND SUPERFAMILY PROTEIN"/>
    <property type="match status" value="1"/>
</dbReference>
<keyword evidence="3" id="KW-0106">Calcium</keyword>
<sequence>MAPKRKQPAQSATKPASKRRSKLAKEHGISPEAEAEIQEIWSMFRREEDGYDEKHGVITAGDAKRCLVALNAPPKNNDAWLELLEIMDPEESGFIEYEQFYAVAALQMNQRAEDPEALHAEVQKAYQLFTKHQDREININDLKRIATELKEDVPDSVLRDMIREATGGELDTVSIDHFEDVMKRAGVFG</sequence>
<evidence type="ECO:0000256" key="4">
    <source>
        <dbReference type="SAM" id="MobiDB-lite"/>
    </source>
</evidence>
<dbReference type="SUPFAM" id="SSF47473">
    <property type="entry name" value="EF-hand"/>
    <property type="match status" value="1"/>
</dbReference>
<evidence type="ECO:0000256" key="3">
    <source>
        <dbReference type="ARBA" id="ARBA00022837"/>
    </source>
</evidence>
<dbReference type="Proteomes" id="UP000503462">
    <property type="component" value="Chromosome 1"/>
</dbReference>
<reference evidence="5 6" key="1">
    <citation type="journal article" date="2016" name="Sci. Rep.">
        <title>Peltaster fructicola genome reveals evolution from an invasive phytopathogen to an ectophytic parasite.</title>
        <authorList>
            <person name="Xu C."/>
            <person name="Chen H."/>
            <person name="Gleason M.L."/>
            <person name="Xu J.R."/>
            <person name="Liu H."/>
            <person name="Zhang R."/>
            <person name="Sun G."/>
        </authorList>
    </citation>
    <scope>NUCLEOTIDE SEQUENCE [LARGE SCALE GENOMIC DNA]</scope>
    <source>
        <strain evidence="5 6">LNHT1506</strain>
    </source>
</reference>
<name>A0A6H0XKZ9_9PEZI</name>
<organism evidence="5 6">
    <name type="scientific">Peltaster fructicola</name>
    <dbReference type="NCBI Taxonomy" id="286661"/>
    <lineage>
        <taxon>Eukaryota</taxon>
        <taxon>Fungi</taxon>
        <taxon>Dikarya</taxon>
        <taxon>Ascomycota</taxon>
        <taxon>Pezizomycotina</taxon>
        <taxon>Dothideomycetes</taxon>
        <taxon>Dothideomycetes incertae sedis</taxon>
        <taxon>Peltaster</taxon>
    </lineage>
</organism>
<evidence type="ECO:0000313" key="5">
    <source>
        <dbReference type="EMBL" id="QIW95298.1"/>
    </source>
</evidence>
<keyword evidence="2" id="KW-0677">Repeat</keyword>
<dbReference type="EMBL" id="CP051139">
    <property type="protein sequence ID" value="QIW95298.1"/>
    <property type="molecule type" value="Genomic_DNA"/>
</dbReference>
<dbReference type="InterPro" id="IPR011992">
    <property type="entry name" value="EF-hand-dom_pair"/>
</dbReference>
<dbReference type="OrthoDB" id="26525at2759"/>
<evidence type="ECO:0000256" key="2">
    <source>
        <dbReference type="ARBA" id="ARBA00022737"/>
    </source>
</evidence>
<gene>
    <name evidence="5" type="ORF">AMS68_000816</name>
</gene>
<evidence type="ECO:0000256" key="1">
    <source>
        <dbReference type="ARBA" id="ARBA00020786"/>
    </source>
</evidence>
<dbReference type="GO" id="GO:0016460">
    <property type="term" value="C:myosin II complex"/>
    <property type="evidence" value="ECO:0007669"/>
    <property type="project" value="TreeGrafter"/>
</dbReference>
<accession>A0A6H0XKZ9</accession>
<keyword evidence="6" id="KW-1185">Reference proteome</keyword>
<feature type="region of interest" description="Disordered" evidence="4">
    <location>
        <begin position="1"/>
        <end position="34"/>
    </location>
</feature>
<dbReference type="InterPro" id="IPR050230">
    <property type="entry name" value="CALM/Myosin/TropC-like"/>
</dbReference>
<evidence type="ECO:0000313" key="6">
    <source>
        <dbReference type="Proteomes" id="UP000503462"/>
    </source>
</evidence>
<dbReference type="PANTHER" id="PTHR23048">
    <property type="entry name" value="MYOSIN LIGHT CHAIN 1, 3"/>
    <property type="match status" value="1"/>
</dbReference>
<dbReference type="Gene3D" id="1.10.238.10">
    <property type="entry name" value="EF-hand"/>
    <property type="match status" value="1"/>
</dbReference>
<proteinExistence type="predicted"/>